<dbReference type="Pfam" id="PF21263">
    <property type="entry name" value="Acyl-CoA-dh_C"/>
    <property type="match status" value="1"/>
</dbReference>
<evidence type="ECO:0000256" key="2">
    <source>
        <dbReference type="ARBA" id="ARBA00009347"/>
    </source>
</evidence>
<dbReference type="Pfam" id="PF02771">
    <property type="entry name" value="Acyl-CoA_dh_N"/>
    <property type="match status" value="1"/>
</dbReference>
<evidence type="ECO:0000259" key="10">
    <source>
        <dbReference type="Pfam" id="PF02771"/>
    </source>
</evidence>
<sequence length="605" mass="66225">MDAASTTRVRGGGFVIDEPKLEWVVTPEDFTSEQRLFADTTKAFVEGDVLQHDEEIERLNYELTVQLMRKAGELGLLAVDIPEAFGGLGLDKVSSTIVNENLAKASSFALSIGAHVGIGTLPIVYFGTEQQKRTYLPQLATGAKIAAYCLTEPASGSDALGARTTAKLTEDGAHYTLNGSKLYITNAGFADIFIVYAKVDGEKFTAFIVERGMEGFTVGPEEKKMGIKGSSTCPIYFDNMRVPVDNVLGEIGTGHLIAFNILNIGRFKLGAGCLGAAKETIQLASAYANARTQFGKPISSFPLIGKKLAEMNTLTYVLESMVYRTSGYIDAMLQGLHEKSTDTGTQGGTHTVASPAKAIAEFALECSIIKVFGSEALHTIADEGVQIHGGYGYTQEYKVERIYRDARINRIFEGTNEINRLLIPGTLLKKALKGELPLMERLERLQEEVLAFRPSLSDSEEDPLSVLYGLLNQMKTAFLVVGGTAVQKYGTRIEEQQEVLSALADMMIYIYAAESAILRTNKLINRFGEEKAALAMRMTQVFVRDSIQVIEQRAKETLHEAASGDVLRTQLSLLKKFSRASPLSLISQKRDIAVRVIANERYIVM</sequence>
<reference evidence="12 13" key="1">
    <citation type="submission" date="2020-05" db="EMBL/GenBank/DDBJ databases">
        <title>Whole genome sequencing and identification of novel metabolites from Paenibacillus alvei strain JR949.</title>
        <authorList>
            <person name="Rajendhran J."/>
            <person name="Sree Pranav P."/>
            <person name="Mahalakshmi B."/>
            <person name="Karthikeyan R."/>
        </authorList>
    </citation>
    <scope>NUCLEOTIDE SEQUENCE [LARGE SCALE GENOMIC DNA]</scope>
    <source>
        <strain evidence="12 13">JR949</strain>
    </source>
</reference>
<dbReference type="InterPro" id="IPR009100">
    <property type="entry name" value="AcylCoA_DH/oxidase_NM_dom_sf"/>
</dbReference>
<evidence type="ECO:0000313" key="12">
    <source>
        <dbReference type="EMBL" id="NOJ72149.1"/>
    </source>
</evidence>
<accession>A0AAP7A0E2</accession>
<evidence type="ECO:0000259" key="9">
    <source>
        <dbReference type="Pfam" id="PF02770"/>
    </source>
</evidence>
<dbReference type="InterPro" id="IPR013786">
    <property type="entry name" value="AcylCoA_DH/ox_N"/>
</dbReference>
<feature type="domain" description="Acyl-CoA dehydrogenase/oxidase C-terminal" evidence="8">
    <location>
        <begin position="253"/>
        <end position="332"/>
    </location>
</feature>
<evidence type="ECO:0000259" key="11">
    <source>
        <dbReference type="Pfam" id="PF21263"/>
    </source>
</evidence>
<comment type="catalytic activity">
    <reaction evidence="6">
        <text>a 2,3-saturated acyl-CoA + A = a 2,3-dehydroacyl-CoA + AH2</text>
        <dbReference type="Rhea" id="RHEA:48608"/>
        <dbReference type="ChEBI" id="CHEBI:13193"/>
        <dbReference type="ChEBI" id="CHEBI:17499"/>
        <dbReference type="ChEBI" id="CHEBI:60015"/>
        <dbReference type="ChEBI" id="CHEBI:65111"/>
    </reaction>
</comment>
<dbReference type="FunFam" id="2.40.110.10:FF:000006">
    <property type="entry name" value="very long-chain specific acyl-CoA dehydrogenase, mitochondrial"/>
    <property type="match status" value="1"/>
</dbReference>
<dbReference type="FunFam" id="1.20.140.10:FF:000019">
    <property type="entry name" value="Acyl-CoA dehydrogenase"/>
    <property type="match status" value="1"/>
</dbReference>
<evidence type="ECO:0000256" key="3">
    <source>
        <dbReference type="ARBA" id="ARBA00022630"/>
    </source>
</evidence>
<dbReference type="Gene3D" id="2.40.110.10">
    <property type="entry name" value="Butyryl-CoA Dehydrogenase, subunit A, domain 2"/>
    <property type="match status" value="1"/>
</dbReference>
<keyword evidence="4 7" id="KW-0274">FAD</keyword>
<dbReference type="InterPro" id="IPR006091">
    <property type="entry name" value="Acyl-CoA_Oxase/DH_mid-dom"/>
</dbReference>
<dbReference type="InterPro" id="IPR049426">
    <property type="entry name" value="Acyl-CoA-dh-like_C"/>
</dbReference>
<feature type="domain" description="Acyl-CoA dehydrogenase/oxidase N-terminal" evidence="10">
    <location>
        <begin position="31"/>
        <end position="142"/>
    </location>
</feature>
<dbReference type="PROSITE" id="PS00073">
    <property type="entry name" value="ACYL_COA_DH_2"/>
    <property type="match status" value="1"/>
</dbReference>
<feature type="domain" description="Acyl-CoA oxidase/dehydrogenase middle" evidence="9">
    <location>
        <begin position="147"/>
        <end position="240"/>
    </location>
</feature>
<proteinExistence type="inferred from homology"/>
<dbReference type="Gene3D" id="1.20.140.10">
    <property type="entry name" value="Butyryl-CoA Dehydrogenase, subunit A, domain 3"/>
    <property type="match status" value="2"/>
</dbReference>
<organism evidence="12 13">
    <name type="scientific">Paenibacillus alvei</name>
    <name type="common">Bacillus alvei</name>
    <dbReference type="NCBI Taxonomy" id="44250"/>
    <lineage>
        <taxon>Bacteria</taxon>
        <taxon>Bacillati</taxon>
        <taxon>Bacillota</taxon>
        <taxon>Bacilli</taxon>
        <taxon>Bacillales</taxon>
        <taxon>Paenibacillaceae</taxon>
        <taxon>Paenibacillus</taxon>
    </lineage>
</organism>
<evidence type="ECO:0000256" key="5">
    <source>
        <dbReference type="ARBA" id="ARBA00023002"/>
    </source>
</evidence>
<dbReference type="SUPFAM" id="SSF56645">
    <property type="entry name" value="Acyl-CoA dehydrogenase NM domain-like"/>
    <property type="match status" value="1"/>
</dbReference>
<dbReference type="InterPro" id="IPR036250">
    <property type="entry name" value="AcylCo_DH-like_C"/>
</dbReference>
<dbReference type="InterPro" id="IPR009075">
    <property type="entry name" value="AcylCo_DH/oxidase_C"/>
</dbReference>
<dbReference type="Gene3D" id="1.10.540.10">
    <property type="entry name" value="Acyl-CoA dehydrogenase/oxidase, N-terminal domain"/>
    <property type="match status" value="1"/>
</dbReference>
<evidence type="ECO:0000256" key="6">
    <source>
        <dbReference type="ARBA" id="ARBA00052546"/>
    </source>
</evidence>
<comment type="similarity">
    <text evidence="2 7">Belongs to the acyl-CoA dehydrogenase family.</text>
</comment>
<dbReference type="Pfam" id="PF00441">
    <property type="entry name" value="Acyl-CoA_dh_1"/>
    <property type="match status" value="2"/>
</dbReference>
<gene>
    <name evidence="12" type="ORF">HMI46_16485</name>
</gene>
<feature type="domain" description="Acyl-CoA dehydrogenase/oxidase C-terminal" evidence="8">
    <location>
        <begin position="351"/>
        <end position="423"/>
    </location>
</feature>
<dbReference type="InterPro" id="IPR046373">
    <property type="entry name" value="Acyl-CoA_Oxase/DH_mid-dom_sf"/>
</dbReference>
<dbReference type="GO" id="GO:0050660">
    <property type="term" value="F:flavin adenine dinucleotide binding"/>
    <property type="evidence" value="ECO:0007669"/>
    <property type="project" value="InterPro"/>
</dbReference>
<dbReference type="FunFam" id="1.10.540.10:FF:000001">
    <property type="entry name" value="Very long-chain-specific acyl-CoA dehydrogenase, mitochondrial"/>
    <property type="match status" value="1"/>
</dbReference>
<evidence type="ECO:0000256" key="4">
    <source>
        <dbReference type="ARBA" id="ARBA00022827"/>
    </source>
</evidence>
<dbReference type="GO" id="GO:0003995">
    <property type="term" value="F:acyl-CoA dehydrogenase activity"/>
    <property type="evidence" value="ECO:0007669"/>
    <property type="project" value="InterPro"/>
</dbReference>
<comment type="caution">
    <text evidence="12">The sequence shown here is derived from an EMBL/GenBank/DDBJ whole genome shotgun (WGS) entry which is preliminary data.</text>
</comment>
<dbReference type="Proteomes" id="UP000552038">
    <property type="component" value="Unassembled WGS sequence"/>
</dbReference>
<name>A0AAP7A0E2_PAEAL</name>
<dbReference type="RefSeq" id="WP_171417647.1">
    <property type="nucleotide sequence ID" value="NZ_JABFOR010000022.1"/>
</dbReference>
<evidence type="ECO:0000256" key="7">
    <source>
        <dbReference type="RuleBase" id="RU362125"/>
    </source>
</evidence>
<protein>
    <submittedName>
        <fullName evidence="12">Acyl-CoA dehydrogenase</fullName>
    </submittedName>
</protein>
<dbReference type="PANTHER" id="PTHR43884">
    <property type="entry name" value="ACYL-COA DEHYDROGENASE"/>
    <property type="match status" value="1"/>
</dbReference>
<dbReference type="AlphaFoldDB" id="A0AAP7A0E2"/>
<comment type="cofactor">
    <cofactor evidence="1 7">
        <name>FAD</name>
        <dbReference type="ChEBI" id="CHEBI:57692"/>
    </cofactor>
</comment>
<keyword evidence="5 7" id="KW-0560">Oxidoreductase</keyword>
<dbReference type="InterPro" id="IPR006089">
    <property type="entry name" value="Acyl-CoA_DH_CS"/>
</dbReference>
<dbReference type="SUPFAM" id="SSF47203">
    <property type="entry name" value="Acyl-CoA dehydrogenase C-terminal domain-like"/>
    <property type="match status" value="1"/>
</dbReference>
<dbReference type="InterPro" id="IPR037069">
    <property type="entry name" value="AcylCoA_DH/ox_N_sf"/>
</dbReference>
<dbReference type="EMBL" id="JABFOR010000022">
    <property type="protein sequence ID" value="NOJ72149.1"/>
    <property type="molecule type" value="Genomic_DNA"/>
</dbReference>
<evidence type="ECO:0000259" key="8">
    <source>
        <dbReference type="Pfam" id="PF00441"/>
    </source>
</evidence>
<dbReference type="Pfam" id="PF02770">
    <property type="entry name" value="Acyl-CoA_dh_M"/>
    <property type="match status" value="1"/>
</dbReference>
<dbReference type="PANTHER" id="PTHR43884:SF12">
    <property type="entry name" value="ISOVALERYL-COA DEHYDROGENASE, MITOCHONDRIAL-RELATED"/>
    <property type="match status" value="1"/>
</dbReference>
<keyword evidence="3 7" id="KW-0285">Flavoprotein</keyword>
<evidence type="ECO:0000256" key="1">
    <source>
        <dbReference type="ARBA" id="ARBA00001974"/>
    </source>
</evidence>
<dbReference type="PROSITE" id="PS00072">
    <property type="entry name" value="ACYL_COA_DH_1"/>
    <property type="match status" value="1"/>
</dbReference>
<feature type="domain" description="Acyl-CoA dehydrogenase-like C-terminal" evidence="11">
    <location>
        <begin position="474"/>
        <end position="576"/>
    </location>
</feature>
<evidence type="ECO:0000313" key="13">
    <source>
        <dbReference type="Proteomes" id="UP000552038"/>
    </source>
</evidence>